<dbReference type="EMBL" id="KU952095">
    <property type="protein sequence ID" value="ANG65658.1"/>
    <property type="molecule type" value="Genomic_DNA"/>
</dbReference>
<feature type="compositionally biased region" description="Basic and acidic residues" evidence="1">
    <location>
        <begin position="59"/>
        <end position="79"/>
    </location>
</feature>
<feature type="region of interest" description="Disordered" evidence="1">
    <location>
        <begin position="13"/>
        <end position="79"/>
    </location>
</feature>
<protein>
    <submittedName>
        <fullName evidence="2">Uncharacterized protein</fullName>
    </submittedName>
</protein>
<feature type="compositionally biased region" description="Polar residues" evidence="1">
    <location>
        <begin position="47"/>
        <end position="58"/>
    </location>
</feature>
<organism evidence="2">
    <name type="scientific">uncultured bacterium G1</name>
    <dbReference type="NCBI Taxonomy" id="1821258"/>
    <lineage>
        <taxon>Bacteria</taxon>
        <taxon>environmental samples</taxon>
    </lineage>
</organism>
<dbReference type="AlphaFoldDB" id="A0A173DXL6"/>
<name>A0A173DXL6_9BACT</name>
<evidence type="ECO:0000256" key="1">
    <source>
        <dbReference type="SAM" id="MobiDB-lite"/>
    </source>
</evidence>
<evidence type="ECO:0000313" key="2">
    <source>
        <dbReference type="EMBL" id="ANG65658.1"/>
    </source>
</evidence>
<sequence length="79" mass="8898">MIIYQLLLRAFGNRNCVPGGSQEKNGTGKSNENDQEKRQRRKKKPESTTGNNQVNTQENPKHSRATTDNDPSPDKREAS</sequence>
<gene>
    <name evidence="2" type="primary">G1_12</name>
</gene>
<reference evidence="2" key="1">
    <citation type="submission" date="2016-03" db="EMBL/GenBank/DDBJ databases">
        <title>Improved glycerol to ethanol conversion by E. coli using a metagenomic fragment isolated from an anaerobic reactor.</title>
        <authorList>
            <person name="Loaces I."/>
            <person name="Rodriguez C."/>
            <person name="Amarelle V."/>
            <person name="Fabiano E."/>
            <person name="Noya F."/>
        </authorList>
    </citation>
    <scope>NUCLEOTIDE SEQUENCE</scope>
</reference>
<proteinExistence type="predicted"/>
<accession>A0A173DXL6</accession>